<dbReference type="EMBL" id="JAQIZT010000012">
    <property type="protein sequence ID" value="KAJ6977130.1"/>
    <property type="molecule type" value="Genomic_DNA"/>
</dbReference>
<name>A0AAD6M1P5_9ROSI</name>
<evidence type="ECO:0000313" key="1">
    <source>
        <dbReference type="EMBL" id="KAJ6977130.1"/>
    </source>
</evidence>
<evidence type="ECO:0000313" key="2">
    <source>
        <dbReference type="Proteomes" id="UP001164929"/>
    </source>
</evidence>
<reference evidence="1" key="1">
    <citation type="journal article" date="2023" name="Mol. Ecol. Resour.">
        <title>Chromosome-level genome assembly of a triploid poplar Populus alba 'Berolinensis'.</title>
        <authorList>
            <person name="Chen S."/>
            <person name="Yu Y."/>
            <person name="Wang X."/>
            <person name="Wang S."/>
            <person name="Zhang T."/>
            <person name="Zhou Y."/>
            <person name="He R."/>
            <person name="Meng N."/>
            <person name="Wang Y."/>
            <person name="Liu W."/>
            <person name="Liu Z."/>
            <person name="Liu J."/>
            <person name="Guo Q."/>
            <person name="Huang H."/>
            <person name="Sederoff R.R."/>
            <person name="Wang G."/>
            <person name="Qu G."/>
            <person name="Chen S."/>
        </authorList>
    </citation>
    <scope>NUCLEOTIDE SEQUENCE</scope>
    <source>
        <strain evidence="1">SC-2020</strain>
    </source>
</reference>
<protein>
    <submittedName>
        <fullName evidence="1">Uncharacterized protein</fullName>
    </submittedName>
</protein>
<accession>A0AAD6M1P5</accession>
<proteinExistence type="predicted"/>
<comment type="caution">
    <text evidence="1">The sequence shown here is derived from an EMBL/GenBank/DDBJ whole genome shotgun (WGS) entry which is preliminary data.</text>
</comment>
<gene>
    <name evidence="1" type="ORF">NC653_029125</name>
</gene>
<sequence length="21" mass="2494">MNLPLQRQLYYNETNVIGTLL</sequence>
<keyword evidence="2" id="KW-1185">Reference proteome</keyword>
<dbReference type="Proteomes" id="UP001164929">
    <property type="component" value="Chromosome 12"/>
</dbReference>
<dbReference type="AlphaFoldDB" id="A0AAD6M1P5"/>
<organism evidence="1 2">
    <name type="scientific">Populus alba x Populus x berolinensis</name>
    <dbReference type="NCBI Taxonomy" id="444605"/>
    <lineage>
        <taxon>Eukaryota</taxon>
        <taxon>Viridiplantae</taxon>
        <taxon>Streptophyta</taxon>
        <taxon>Embryophyta</taxon>
        <taxon>Tracheophyta</taxon>
        <taxon>Spermatophyta</taxon>
        <taxon>Magnoliopsida</taxon>
        <taxon>eudicotyledons</taxon>
        <taxon>Gunneridae</taxon>
        <taxon>Pentapetalae</taxon>
        <taxon>rosids</taxon>
        <taxon>fabids</taxon>
        <taxon>Malpighiales</taxon>
        <taxon>Salicaceae</taxon>
        <taxon>Saliceae</taxon>
        <taxon>Populus</taxon>
    </lineage>
</organism>